<dbReference type="PANTHER" id="PTHR22931:SF9">
    <property type="entry name" value="PYRUVATE, PHOSPHATE DIKINASE 1, CHLOROPLASTIC"/>
    <property type="match status" value="1"/>
</dbReference>
<evidence type="ECO:0000259" key="17">
    <source>
        <dbReference type="Pfam" id="PF02896"/>
    </source>
</evidence>
<evidence type="ECO:0000256" key="7">
    <source>
        <dbReference type="ARBA" id="ARBA00022723"/>
    </source>
</evidence>
<dbReference type="InterPro" id="IPR010121">
    <property type="entry name" value="Pyruvate_phosphate_dikinase"/>
</dbReference>
<evidence type="ECO:0000256" key="3">
    <source>
        <dbReference type="ARBA" id="ARBA00007837"/>
    </source>
</evidence>
<dbReference type="Gene3D" id="3.30.1490.20">
    <property type="entry name" value="ATP-grasp fold, A domain"/>
    <property type="match status" value="1"/>
</dbReference>
<sequence>MQHDTPDAQPFVLVTQTARIDAARHGGRAKCLQRLVRLGLPVPTTVALPFDTVIMIARGEMPDMGALLAHFGPGAVLSVRPSSQDPDWGGPGTVLNIGLNPAVEAALAAKLGPEAAATLHLRLVETYATQVARLDPEPFADAGTPAAARAAYADEAGEPFPDDPATQLAGVLRSMARAWESTSARLLRQAHGAPEDAGLGLVVQAMALGLGPGASGAGVVQFADPTTGDPEVTGRYLPQSQGRAALQAPEALFVRSDPRGPALEDTCPEAVEALVAHGATCRTGLREEMQIEFTLSSGQLSVIDAVRAPRTERAAVRIAVALAEDGVIPRPAALLRVEPQAISHLLHRSIDPAAVRDRVARGVPASPGAATGRLVFTAEAAQQLEARGDAAILARRETAPEDVRGMHACAAILTERGGTTSHAAVIARGLGLPCVVGMRDVRVDPARRTLTAGGRVLAEGAVVTLDGAGGELLAGAPQLLDPAPGDGAQTLLAWADDARDIGVRANADTAQDALNAMAFGAEGVGLCRSEHMMFEAGRLALLRELIFAEEDAERDAALSRLLPLQRRDMRAVFEATAPRPVCIRLFDPPLHEFLPATREGLLEMAEALGRPVSEVERRIAGIEEVNPMLGMRGVRLAVAFPRITGMQARAAFEAAAGARAAGHDVPPPEIMIPLVTARREVELVRARIEEVAAALRAETGQDVPFRLGCMVETPRAALRAGEIAPLCDFLSFGTNDLTQMTYGLSRDDAGRFMSEYVNQGVWQEDPFRTLDRSGVGELLSIAAERARAAKPGIPLSVCGEHGGDIDSIAFCREQGFDAVSCSPFRVPMARLAAAQLTLLNPKQGI</sequence>
<comment type="similarity">
    <text evidence="3">Belongs to the PEP-utilizing enzyme family.</text>
</comment>
<evidence type="ECO:0000256" key="10">
    <source>
        <dbReference type="ARBA" id="ARBA00022840"/>
    </source>
</evidence>
<dbReference type="InterPro" id="IPR018274">
    <property type="entry name" value="PEP_util_AS"/>
</dbReference>
<organism evidence="18 19">
    <name type="scientific">Hasllibacter halocynthiae</name>
    <dbReference type="NCBI Taxonomy" id="595589"/>
    <lineage>
        <taxon>Bacteria</taxon>
        <taxon>Pseudomonadati</taxon>
        <taxon>Pseudomonadota</taxon>
        <taxon>Alphaproteobacteria</taxon>
        <taxon>Rhodobacterales</taxon>
        <taxon>Roseobacteraceae</taxon>
        <taxon>Hasllibacter</taxon>
    </lineage>
</organism>
<feature type="binding site" evidence="14">
    <location>
        <position position="735"/>
    </location>
    <ligand>
        <name>substrate</name>
    </ligand>
</feature>
<evidence type="ECO:0000256" key="12">
    <source>
        <dbReference type="ARBA" id="ARBA00032883"/>
    </source>
</evidence>
<dbReference type="GO" id="GO:0046872">
    <property type="term" value="F:metal ion binding"/>
    <property type="evidence" value="ECO:0007669"/>
    <property type="project" value="UniProtKB-KW"/>
</dbReference>
<evidence type="ECO:0000256" key="9">
    <source>
        <dbReference type="ARBA" id="ARBA00022777"/>
    </source>
</evidence>
<comment type="caution">
    <text evidence="18">The sequence shown here is derived from an EMBL/GenBank/DDBJ whole genome shotgun (WGS) entry which is preliminary data.</text>
</comment>
<feature type="domain" description="PEP-utilising enzyme C-terminal" evidence="17">
    <location>
        <begin position="489"/>
        <end position="836"/>
    </location>
</feature>
<keyword evidence="6" id="KW-0808">Transferase</keyword>
<dbReference type="InterPro" id="IPR008279">
    <property type="entry name" value="PEP-util_enz_mobile_dom"/>
</dbReference>
<dbReference type="RefSeq" id="WP_106158985.1">
    <property type="nucleotide sequence ID" value="NZ_PVTT01000001.1"/>
</dbReference>
<comment type="cofactor">
    <cofactor evidence="1 15">
        <name>Mg(2+)</name>
        <dbReference type="ChEBI" id="CHEBI:18420"/>
    </cofactor>
</comment>
<keyword evidence="9 18" id="KW-0418">Kinase</keyword>
<keyword evidence="10" id="KW-0067">ATP-binding</keyword>
<dbReference type="GO" id="GO:0016301">
    <property type="term" value="F:kinase activity"/>
    <property type="evidence" value="ECO:0007669"/>
    <property type="project" value="UniProtKB-KW"/>
</dbReference>
<dbReference type="SUPFAM" id="SSF56059">
    <property type="entry name" value="Glutathione synthetase ATP-binding domain-like"/>
    <property type="match status" value="1"/>
</dbReference>
<keyword evidence="18" id="KW-0670">Pyruvate</keyword>
<evidence type="ECO:0000313" key="18">
    <source>
        <dbReference type="EMBL" id="PRY94490.1"/>
    </source>
</evidence>
<reference evidence="18 19" key="1">
    <citation type="submission" date="2018-03" db="EMBL/GenBank/DDBJ databases">
        <title>Genomic Encyclopedia of Archaeal and Bacterial Type Strains, Phase II (KMG-II): from individual species to whole genera.</title>
        <authorList>
            <person name="Goeker M."/>
        </authorList>
    </citation>
    <scope>NUCLEOTIDE SEQUENCE [LARGE SCALE GENOMIC DNA]</scope>
    <source>
        <strain evidence="18 19">DSM 29318</strain>
    </source>
</reference>
<gene>
    <name evidence="18" type="ORF">BCF33_0081</name>
</gene>
<evidence type="ECO:0000256" key="6">
    <source>
        <dbReference type="ARBA" id="ARBA00022679"/>
    </source>
</evidence>
<evidence type="ECO:0000256" key="1">
    <source>
        <dbReference type="ARBA" id="ARBA00001946"/>
    </source>
</evidence>
<evidence type="ECO:0000256" key="2">
    <source>
        <dbReference type="ARBA" id="ARBA00003144"/>
    </source>
</evidence>
<evidence type="ECO:0000313" key="19">
    <source>
        <dbReference type="Proteomes" id="UP000238801"/>
    </source>
</evidence>
<dbReference type="EMBL" id="PVTT01000001">
    <property type="protein sequence ID" value="PRY94490.1"/>
    <property type="molecule type" value="Genomic_DNA"/>
</dbReference>
<dbReference type="PROSITE" id="PS00742">
    <property type="entry name" value="PEP_ENZYMES_2"/>
    <property type="match status" value="1"/>
</dbReference>
<evidence type="ECO:0000256" key="15">
    <source>
        <dbReference type="PIRSR" id="PIRSR000853-3"/>
    </source>
</evidence>
<dbReference type="PIRSF" id="PIRSF000853">
    <property type="entry name" value="PPDK"/>
    <property type="match status" value="1"/>
</dbReference>
<dbReference type="PROSITE" id="PS00370">
    <property type="entry name" value="PEP_ENZYMES_PHOS_SITE"/>
    <property type="match status" value="1"/>
</dbReference>
<feature type="binding site" evidence="14">
    <location>
        <position position="736"/>
    </location>
    <ligand>
        <name>substrate</name>
    </ligand>
</feature>
<evidence type="ECO:0000259" key="16">
    <source>
        <dbReference type="Pfam" id="PF00391"/>
    </source>
</evidence>
<dbReference type="PANTHER" id="PTHR22931">
    <property type="entry name" value="PHOSPHOENOLPYRUVATE DIKINASE-RELATED"/>
    <property type="match status" value="1"/>
</dbReference>
<dbReference type="Gene3D" id="3.20.20.60">
    <property type="entry name" value="Phosphoenolpyruvate-binding domains"/>
    <property type="match status" value="1"/>
</dbReference>
<keyword evidence="11 15" id="KW-0460">Magnesium</keyword>
<dbReference type="Gene3D" id="3.50.30.10">
    <property type="entry name" value="Phosphohistidine domain"/>
    <property type="match status" value="1"/>
</dbReference>
<evidence type="ECO:0000256" key="5">
    <source>
        <dbReference type="ARBA" id="ARBA00020138"/>
    </source>
</evidence>
<feature type="binding site" evidence="14">
    <location>
        <position position="734"/>
    </location>
    <ligand>
        <name>substrate</name>
    </ligand>
</feature>
<evidence type="ECO:0000256" key="11">
    <source>
        <dbReference type="ARBA" id="ARBA00022842"/>
    </source>
</evidence>
<dbReference type="GO" id="GO:0005524">
    <property type="term" value="F:ATP binding"/>
    <property type="evidence" value="ECO:0007669"/>
    <property type="project" value="UniProtKB-KW"/>
</dbReference>
<keyword evidence="19" id="KW-1185">Reference proteome</keyword>
<dbReference type="InterPro" id="IPR023151">
    <property type="entry name" value="PEP_util_CS"/>
</dbReference>
<dbReference type="Gene3D" id="1.10.189.10">
    <property type="entry name" value="Pyruvate Phosphate Dikinase, domain 2"/>
    <property type="match status" value="1"/>
</dbReference>
<feature type="active site" description="Proton donor" evidence="13">
    <location>
        <position position="798"/>
    </location>
</feature>
<dbReference type="InterPro" id="IPR040442">
    <property type="entry name" value="Pyrv_kinase-like_dom_sf"/>
</dbReference>
<feature type="binding site" evidence="14">
    <location>
        <position position="712"/>
    </location>
    <ligand>
        <name>substrate</name>
    </ligand>
</feature>
<dbReference type="InterPro" id="IPR036637">
    <property type="entry name" value="Phosphohistidine_dom_sf"/>
</dbReference>
<comment type="function">
    <text evidence="2">Catalyzes the reversible phosphorylation of pyruvate and phosphate.</text>
</comment>
<dbReference type="Pfam" id="PF02896">
    <property type="entry name" value="PEP-utilizers_C"/>
    <property type="match status" value="1"/>
</dbReference>
<keyword evidence="7 15" id="KW-0479">Metal-binding</keyword>
<dbReference type="OrthoDB" id="9765468at2"/>
<dbReference type="EC" id="2.7.9.1" evidence="4"/>
<name>A0A2T0X6A5_9RHOB</name>
<dbReference type="SUPFAM" id="SSF52009">
    <property type="entry name" value="Phosphohistidine domain"/>
    <property type="match status" value="1"/>
</dbReference>
<evidence type="ECO:0000256" key="14">
    <source>
        <dbReference type="PIRSR" id="PIRSR000853-2"/>
    </source>
</evidence>
<dbReference type="GO" id="GO:0050242">
    <property type="term" value="F:pyruvate, phosphate dikinase activity"/>
    <property type="evidence" value="ECO:0007669"/>
    <property type="project" value="UniProtKB-EC"/>
</dbReference>
<dbReference type="Proteomes" id="UP000238801">
    <property type="component" value="Unassembled WGS sequence"/>
</dbReference>
<dbReference type="Pfam" id="PF00391">
    <property type="entry name" value="PEP-utilizers"/>
    <property type="match status" value="1"/>
</dbReference>
<feature type="binding site" evidence="15">
    <location>
        <position position="736"/>
    </location>
    <ligand>
        <name>Mg(2+)</name>
        <dbReference type="ChEBI" id="CHEBI:18420"/>
    </ligand>
</feature>
<dbReference type="InterPro" id="IPR000121">
    <property type="entry name" value="PEP_util_C"/>
</dbReference>
<dbReference type="InterPro" id="IPR013815">
    <property type="entry name" value="ATP_grasp_subdomain_1"/>
</dbReference>
<dbReference type="InterPro" id="IPR015813">
    <property type="entry name" value="Pyrv/PenolPyrv_kinase-like_dom"/>
</dbReference>
<evidence type="ECO:0000256" key="13">
    <source>
        <dbReference type="PIRSR" id="PIRSR000853-1"/>
    </source>
</evidence>
<feature type="binding site" evidence="14">
    <location>
        <position position="528"/>
    </location>
    <ligand>
        <name>substrate</name>
    </ligand>
</feature>
<dbReference type="Gene3D" id="3.30.470.20">
    <property type="entry name" value="ATP-grasp fold, B domain"/>
    <property type="match status" value="1"/>
</dbReference>
<feature type="domain" description="PEP-utilising enzyme mobile" evidence="16">
    <location>
        <begin position="391"/>
        <end position="470"/>
    </location>
</feature>
<feature type="binding site" evidence="15">
    <location>
        <position position="712"/>
    </location>
    <ligand>
        <name>Mg(2+)</name>
        <dbReference type="ChEBI" id="CHEBI:18420"/>
    </ligand>
</feature>
<keyword evidence="8" id="KW-0547">Nucleotide-binding</keyword>
<feature type="active site" description="Tele-phosphohistidine intermediate" evidence="13">
    <location>
        <position position="422"/>
    </location>
</feature>
<proteinExistence type="inferred from homology"/>
<evidence type="ECO:0000256" key="8">
    <source>
        <dbReference type="ARBA" id="ARBA00022741"/>
    </source>
</evidence>
<protein>
    <recommendedName>
        <fullName evidence="5">Pyruvate, phosphate dikinase</fullName>
        <ecNumber evidence="4">2.7.9.1</ecNumber>
    </recommendedName>
    <alternativeName>
        <fullName evidence="12">Pyruvate, orthophosphate dikinase</fullName>
    </alternativeName>
</protein>
<dbReference type="SUPFAM" id="SSF51621">
    <property type="entry name" value="Phosphoenolpyruvate/pyruvate domain"/>
    <property type="match status" value="1"/>
</dbReference>
<feature type="binding site" evidence="14">
    <location>
        <position position="733"/>
    </location>
    <ligand>
        <name>substrate</name>
    </ligand>
</feature>
<feature type="binding site" evidence="14">
    <location>
        <position position="584"/>
    </location>
    <ligand>
        <name>substrate</name>
    </ligand>
</feature>
<accession>A0A2T0X6A5</accession>
<evidence type="ECO:0000256" key="4">
    <source>
        <dbReference type="ARBA" id="ARBA00011994"/>
    </source>
</evidence>
<dbReference type="AlphaFoldDB" id="A0A2T0X6A5"/>